<dbReference type="FunFam" id="3.40.50.300:FF:000335">
    <property type="entry name" value="ATP binding cassette subfamily A member 5"/>
    <property type="match status" value="1"/>
</dbReference>
<evidence type="ECO:0000256" key="6">
    <source>
        <dbReference type="ARBA" id="ARBA00022741"/>
    </source>
</evidence>
<keyword evidence="4" id="KW-0812">Transmembrane</keyword>
<evidence type="ECO:0000256" key="7">
    <source>
        <dbReference type="ARBA" id="ARBA00022840"/>
    </source>
</evidence>
<dbReference type="Pfam" id="PF12698">
    <property type="entry name" value="ABC2_membrane_3"/>
    <property type="match status" value="1"/>
</dbReference>
<dbReference type="GO" id="GO:0005524">
    <property type="term" value="F:ATP binding"/>
    <property type="evidence" value="ECO:0007669"/>
    <property type="project" value="UniProtKB-KW"/>
</dbReference>
<protein>
    <submittedName>
        <fullName evidence="10">Uncharacterized protein</fullName>
    </submittedName>
</protein>
<comment type="subcellular location">
    <subcellularLocation>
        <location evidence="1">Membrane</location>
        <topology evidence="1">Multi-pass membrane protein</topology>
    </subcellularLocation>
</comment>
<dbReference type="GO" id="GO:0005886">
    <property type="term" value="C:plasma membrane"/>
    <property type="evidence" value="ECO:0007669"/>
    <property type="project" value="UniProtKB-ARBA"/>
</dbReference>
<dbReference type="STRING" id="48269.A0A183L9D7"/>
<keyword evidence="7" id="KW-0067">ATP-binding</keyword>
<dbReference type="EMBL" id="UZAI01000077">
    <property type="protein sequence ID" value="VDO48185.1"/>
    <property type="molecule type" value="Genomic_DNA"/>
</dbReference>
<comment type="similarity">
    <text evidence="2">Belongs to the ABC transporter superfamily. ABCA family.</text>
</comment>
<keyword evidence="8" id="KW-1133">Transmembrane helix</keyword>
<dbReference type="PANTHER" id="PTHR19229:SF250">
    <property type="entry name" value="ABC TRANSPORTER DOMAIN-CONTAINING PROTEIN-RELATED"/>
    <property type="match status" value="1"/>
</dbReference>
<dbReference type="SUPFAM" id="SSF52540">
    <property type="entry name" value="P-loop containing nucleoside triphosphate hydrolases"/>
    <property type="match status" value="2"/>
</dbReference>
<dbReference type="InterPro" id="IPR013525">
    <property type="entry name" value="ABC2_TM"/>
</dbReference>
<dbReference type="InterPro" id="IPR003593">
    <property type="entry name" value="AAA+_ATPase"/>
</dbReference>
<keyword evidence="9" id="KW-0472">Membrane</keyword>
<organism evidence="10 11">
    <name type="scientific">Schistosoma margrebowiei</name>
    <dbReference type="NCBI Taxonomy" id="48269"/>
    <lineage>
        <taxon>Eukaryota</taxon>
        <taxon>Metazoa</taxon>
        <taxon>Spiralia</taxon>
        <taxon>Lophotrochozoa</taxon>
        <taxon>Platyhelminthes</taxon>
        <taxon>Trematoda</taxon>
        <taxon>Digenea</taxon>
        <taxon>Strigeidida</taxon>
        <taxon>Schistosomatoidea</taxon>
        <taxon>Schistosomatidae</taxon>
        <taxon>Schistosoma</taxon>
    </lineage>
</organism>
<keyword evidence="5" id="KW-0677">Repeat</keyword>
<evidence type="ECO:0000256" key="8">
    <source>
        <dbReference type="ARBA" id="ARBA00022989"/>
    </source>
</evidence>
<keyword evidence="3" id="KW-0813">Transport</keyword>
<dbReference type="GO" id="GO:0016887">
    <property type="term" value="F:ATP hydrolysis activity"/>
    <property type="evidence" value="ECO:0007669"/>
    <property type="project" value="InterPro"/>
</dbReference>
<dbReference type="PANTHER" id="PTHR19229">
    <property type="entry name" value="ATP-BINDING CASSETTE TRANSPORTER SUBFAMILY A ABCA"/>
    <property type="match status" value="1"/>
</dbReference>
<dbReference type="InterPro" id="IPR026082">
    <property type="entry name" value="ABCA"/>
</dbReference>
<reference evidence="10 11" key="1">
    <citation type="submission" date="2018-11" db="EMBL/GenBank/DDBJ databases">
        <authorList>
            <consortium name="Pathogen Informatics"/>
        </authorList>
    </citation>
    <scope>NUCLEOTIDE SEQUENCE [LARGE SCALE GENOMIC DNA]</scope>
    <source>
        <strain evidence="10 11">Zambia</strain>
    </source>
</reference>
<keyword evidence="11" id="KW-1185">Reference proteome</keyword>
<evidence type="ECO:0000313" key="10">
    <source>
        <dbReference type="EMBL" id="VDO48185.1"/>
    </source>
</evidence>
<evidence type="ECO:0000256" key="1">
    <source>
        <dbReference type="ARBA" id="ARBA00004141"/>
    </source>
</evidence>
<evidence type="ECO:0000256" key="2">
    <source>
        <dbReference type="ARBA" id="ARBA00008869"/>
    </source>
</evidence>
<dbReference type="Proteomes" id="UP000277204">
    <property type="component" value="Unassembled WGS sequence"/>
</dbReference>
<dbReference type="GO" id="GO:0140359">
    <property type="term" value="F:ABC-type transporter activity"/>
    <property type="evidence" value="ECO:0007669"/>
    <property type="project" value="InterPro"/>
</dbReference>
<dbReference type="SMART" id="SM00382">
    <property type="entry name" value="AAA"/>
    <property type="match status" value="2"/>
</dbReference>
<evidence type="ECO:0000313" key="11">
    <source>
        <dbReference type="Proteomes" id="UP000277204"/>
    </source>
</evidence>
<gene>
    <name evidence="10" type="ORF">SMRZ_LOCUS412</name>
</gene>
<dbReference type="FunFam" id="3.40.50.300:FF:000436">
    <property type="entry name" value="ATP binding cassette subfamily A member 9"/>
    <property type="match status" value="1"/>
</dbReference>
<evidence type="ECO:0000256" key="3">
    <source>
        <dbReference type="ARBA" id="ARBA00022448"/>
    </source>
</evidence>
<dbReference type="PROSITE" id="PS50893">
    <property type="entry name" value="ABC_TRANSPORTER_2"/>
    <property type="match status" value="2"/>
</dbReference>
<dbReference type="InterPro" id="IPR003439">
    <property type="entry name" value="ABC_transporter-like_ATP-bd"/>
</dbReference>
<name>A0A183L9D7_9TREM</name>
<dbReference type="Gene3D" id="3.40.50.300">
    <property type="entry name" value="P-loop containing nucleotide triphosphate hydrolases"/>
    <property type="match status" value="2"/>
</dbReference>
<dbReference type="Pfam" id="PF00005">
    <property type="entry name" value="ABC_tran"/>
    <property type="match status" value="2"/>
</dbReference>
<sequence length="2190" mass="255280">MHSLQISTHGNKSRICRLWRHYRILLWKDYLLRRRGFWLILAESLFVLIFVVSLAVIRRRHAVDTKPSCYFQSQSMSSMGLLNYIQSLVCNFNYTCNEKNPQSFVTLNGVAPMIYFLDNLTHVAEDPVFNKWLSEPATFGTEQFIDWISLGLKLTRLQTSANNLRIWINDYLLVFKNSSSIQSLEYMSQLICGSPANENDLGRFFIELNQMNMEQDASKSSNNIPIIDHLISQFNDLFDISTLEKMLNEKSLPNFNLCPIIKHLLNSKPFFITMGRLRYFLFGNIAYYPSNQFTDEIIHNMGIYTRILRNFRQLIHLYFNELRPWLLNIHFNNKNNNNNQTNLIQIKNQLKYCKDNKFGIIPNEIQKLCHYFYNYFIQQNYHHYNINNQLNWKLLLNIIDFFMNLLNDLLTNCLQIDKKFIPFNNYNQFYNYLMKQQNNLLSSPIGIIFNQLPGYLNHTIYNQSINDNNNNNIFKKLINYPNILSITLRNNPLFIYETNNYQFISKYPITMPNRDPQTEMKYFTSGFIDIQEQLIQSFIYITSIKFNITNIYNQLMNNIGIEMKMFPTSTYNFDPLLINIIFLLPQLMILNWILSIILTVKYMMDEKENRLIDYLRIFNIKIYMNWLAWITISFILMSILSLFIVIILKYGNILPLSNIILIYFIIMNYIISCLFYCIIFTLLNVKSTIASILSGIIYFLLFMPASVLLRHKELPNDISLIPFCFIPQVSYSLCWIFINRLESKGIGAQWSNLWETNNSNSILSLGSSIIFLWIGIILLSVLTFWGIPSIIKCYVIVMHKFQSNCIINHSTSMNNVKKRKKRKISSGNQLDLSMNTSQLLMNSFQTERQSLINSTIMTSMNNDHSHSIMITPSVIIDNLSKIYQSSKHAALCNINMNFYEDQITVILGRNGAGKTTLLSILVGILEPTQGKIIMHGEVTNKRLDILRKMLGYCPQYDILYDSLTVAEHIHLFGALKGMSHVSINQKLDDYLQKLGLTDKRNEQTSKLSGGQRRKLSLFLAFLGNSSVIVLDEPTASLDPFSRRAVWDLLKSLRKGRTIILSSHHMYETDLLADQISIISEGKLLCSGSSLSLKSAFGSGYHLSLEIDPLNMNNSSGNNNSFTELIKAIQIHVNDARILSQNANKLIIHLPTCDALTGKFTNLFQQLDNDEFRQLYHIKHYEIANSSLEEVFLSITGDIQTPINNSNDYEYIENYDDEYNNNIEVNHKSNLEEINLMNNNYHKQYPPSQYRNYLRRKPSILNMIKAMFYKRYIYLKRNKLSWIIEFIFPCLLVLTGIGFLEYFKPNNNIQPPMDINHWIMKNTHSSNELLHFYKHNTHNEIDSFQSYLKLLNNPLSLTGIGCISSKLHTFQPNINSNCLIQTNNPFIINKNYLIKNCEKYKFPCYPLATGDILLNLSNIDISNYLMNNTNLLYNIMFGGIEFKTNKYYELNQIIYNLLFKLSHYSIKLNQSNDWKEFLINLKFILPPKNIIRLWYDNRGYLSSVAYLNLLQNLQYRMLLSNGLMKFNEQYNDIINNHHYIDNVIYPTNSGIIITTHPLPYLNLFDNNQINDDIKADYLLSLFLILALSFIPASFISLPVYERNNNSKHLQILSGLLPSIYWSINYIHDYITYIFSSTLCIIIIIIHGNSSYIQSDTIYPFILTIYLYGLAMISLIYLASFLFKSSSTAFVLICGLNLVIGAVTTFVRFFLEILTLDSVNYQTTTTTTRTTQFVNMWLRISPHYCLSGSFFTIALRDFFNKLNIPYKNNNSLWNLLKIDMGCLLLHSILLFIIVLLLEKQFYIIQIIHWKRNKFKWNRLLNSYVGIHYTDLESNIQTKTEDSSLKPKYAINVKSVCKHYWSQKKPTVEQLNFTVQPGQCYGLLGVNGAGKSTTYSMLTGHSTITHGNIYLNGYDITLNKEKACENIGYCPQQDALCEFMTPRELLTFYSYLRHPNHHHHHPNHRHHRHDHQIFNHTNQVNKMIELIGLQQYADCLIHTLSGGNKRKLSSGIAFIGNPKIIFLDEPSTGMDPQGKYLLWNNIKNAIKLNCTILLSSHCMEECELLCNHIGLLIKGKICCHGSPLKLKQQYGLGYYIDLEFKSNILNYINNINDLQILLHNYLPNFQLRYPLLTRQEYHYNNNDKNKPLWKLFNALDQLNKHNIIENISIRQSTLEDVFVNFINLYKNNELSNE</sequence>
<evidence type="ECO:0000256" key="5">
    <source>
        <dbReference type="ARBA" id="ARBA00022737"/>
    </source>
</evidence>
<evidence type="ECO:0000256" key="4">
    <source>
        <dbReference type="ARBA" id="ARBA00022692"/>
    </source>
</evidence>
<dbReference type="CDD" id="cd03263">
    <property type="entry name" value="ABC_subfamily_A"/>
    <property type="match status" value="2"/>
</dbReference>
<accession>A0A183L9D7</accession>
<keyword evidence="6" id="KW-0547">Nucleotide-binding</keyword>
<dbReference type="GO" id="GO:0005319">
    <property type="term" value="F:lipid transporter activity"/>
    <property type="evidence" value="ECO:0007669"/>
    <property type="project" value="TreeGrafter"/>
</dbReference>
<dbReference type="InterPro" id="IPR027417">
    <property type="entry name" value="P-loop_NTPase"/>
</dbReference>
<proteinExistence type="inferred from homology"/>
<evidence type="ECO:0000256" key="9">
    <source>
        <dbReference type="ARBA" id="ARBA00023136"/>
    </source>
</evidence>